<sequence length="102" mass="11980">MFTGCLLFEPVCSLLTNLGSPCSLYCVHIFIWKPPKTRFNQENVTDIAITVVLDFWFGMVLYWIFEQFSMFNAEPCQGIIYLDISLQQRIRLFKDADFYLFG</sequence>
<evidence type="ECO:0000313" key="3">
    <source>
        <dbReference type="Proteomes" id="UP000499080"/>
    </source>
</evidence>
<dbReference type="AlphaFoldDB" id="A0A4Y2RDG3"/>
<keyword evidence="3" id="KW-1185">Reference proteome</keyword>
<dbReference type="EMBL" id="BGPR01016678">
    <property type="protein sequence ID" value="GBN73818.1"/>
    <property type="molecule type" value="Genomic_DNA"/>
</dbReference>
<dbReference type="Proteomes" id="UP000499080">
    <property type="component" value="Unassembled WGS sequence"/>
</dbReference>
<organism evidence="2 3">
    <name type="scientific">Araneus ventricosus</name>
    <name type="common">Orbweaver spider</name>
    <name type="synonym">Epeira ventricosa</name>
    <dbReference type="NCBI Taxonomy" id="182803"/>
    <lineage>
        <taxon>Eukaryota</taxon>
        <taxon>Metazoa</taxon>
        <taxon>Ecdysozoa</taxon>
        <taxon>Arthropoda</taxon>
        <taxon>Chelicerata</taxon>
        <taxon>Arachnida</taxon>
        <taxon>Araneae</taxon>
        <taxon>Araneomorphae</taxon>
        <taxon>Entelegynae</taxon>
        <taxon>Araneoidea</taxon>
        <taxon>Araneidae</taxon>
        <taxon>Araneus</taxon>
    </lineage>
</organism>
<keyword evidence="1" id="KW-0472">Membrane</keyword>
<feature type="transmembrane region" description="Helical" evidence="1">
    <location>
        <begin position="6"/>
        <end position="32"/>
    </location>
</feature>
<keyword evidence="1" id="KW-0812">Transmembrane</keyword>
<keyword evidence="1" id="KW-1133">Transmembrane helix</keyword>
<evidence type="ECO:0000256" key="1">
    <source>
        <dbReference type="SAM" id="Phobius"/>
    </source>
</evidence>
<feature type="transmembrane region" description="Helical" evidence="1">
    <location>
        <begin position="44"/>
        <end position="65"/>
    </location>
</feature>
<evidence type="ECO:0000313" key="2">
    <source>
        <dbReference type="EMBL" id="GBN73818.1"/>
    </source>
</evidence>
<proteinExistence type="predicted"/>
<protein>
    <submittedName>
        <fullName evidence="2">Uncharacterized protein</fullName>
    </submittedName>
</protein>
<accession>A0A4Y2RDG3</accession>
<gene>
    <name evidence="2" type="ORF">AVEN_46531_1</name>
</gene>
<reference evidence="2 3" key="1">
    <citation type="journal article" date="2019" name="Sci. Rep.">
        <title>Orb-weaving spider Araneus ventricosus genome elucidates the spidroin gene catalogue.</title>
        <authorList>
            <person name="Kono N."/>
            <person name="Nakamura H."/>
            <person name="Ohtoshi R."/>
            <person name="Moran D.A.P."/>
            <person name="Shinohara A."/>
            <person name="Yoshida Y."/>
            <person name="Fujiwara M."/>
            <person name="Mori M."/>
            <person name="Tomita M."/>
            <person name="Arakawa K."/>
        </authorList>
    </citation>
    <scope>NUCLEOTIDE SEQUENCE [LARGE SCALE GENOMIC DNA]</scope>
</reference>
<comment type="caution">
    <text evidence="2">The sequence shown here is derived from an EMBL/GenBank/DDBJ whole genome shotgun (WGS) entry which is preliminary data.</text>
</comment>
<name>A0A4Y2RDG3_ARAVE</name>